<evidence type="ECO:0008006" key="3">
    <source>
        <dbReference type="Google" id="ProtNLM"/>
    </source>
</evidence>
<dbReference type="InterPro" id="IPR043519">
    <property type="entry name" value="NT_sf"/>
</dbReference>
<organism evidence="1 2">
    <name type="scientific">Algoriphagus antarcticus</name>
    <dbReference type="NCBI Taxonomy" id="238540"/>
    <lineage>
        <taxon>Bacteria</taxon>
        <taxon>Pseudomonadati</taxon>
        <taxon>Bacteroidota</taxon>
        <taxon>Cytophagia</taxon>
        <taxon>Cytophagales</taxon>
        <taxon>Cyclobacteriaceae</taxon>
        <taxon>Algoriphagus</taxon>
    </lineage>
</organism>
<sequence>MNNTGISESVLSKIKTVFSNFREIEKAVLFGSRAKGNFYEG</sequence>
<dbReference type="RefSeq" id="WP_116116573.1">
    <property type="nucleotide sequence ID" value="NZ_MSSW01000077.1"/>
</dbReference>
<protein>
    <recommendedName>
        <fullName evidence="3">Nucleotidyltransferase-like protein</fullName>
    </recommendedName>
</protein>
<dbReference type="Gene3D" id="3.30.460.10">
    <property type="entry name" value="Beta Polymerase, domain 2"/>
    <property type="match status" value="1"/>
</dbReference>
<proteinExistence type="predicted"/>
<reference evidence="1 2" key="1">
    <citation type="submission" date="2018-08" db="EMBL/GenBank/DDBJ databases">
        <title>Genomic Encyclopedia of Archaeal and Bacterial Type Strains, Phase II (KMG-II): from individual species to whole genera.</title>
        <authorList>
            <person name="Goeker M."/>
        </authorList>
    </citation>
    <scope>NUCLEOTIDE SEQUENCE [LARGE SCALE GENOMIC DNA]</scope>
    <source>
        <strain evidence="1 2">DSM 15986</strain>
    </source>
</reference>
<dbReference type="Proteomes" id="UP000256405">
    <property type="component" value="Unassembled WGS sequence"/>
</dbReference>
<dbReference type="CDD" id="cd05403">
    <property type="entry name" value="NT_KNTase_like"/>
    <property type="match status" value="1"/>
</dbReference>
<name>A0A3E0DIK1_9BACT</name>
<dbReference type="OrthoDB" id="9803106at2"/>
<evidence type="ECO:0000313" key="1">
    <source>
        <dbReference type="EMBL" id="REG82533.1"/>
    </source>
</evidence>
<dbReference type="EMBL" id="QUNF01000021">
    <property type="protein sequence ID" value="REG82533.1"/>
    <property type="molecule type" value="Genomic_DNA"/>
</dbReference>
<evidence type="ECO:0000313" key="2">
    <source>
        <dbReference type="Proteomes" id="UP000256405"/>
    </source>
</evidence>
<dbReference type="SUPFAM" id="SSF81301">
    <property type="entry name" value="Nucleotidyltransferase"/>
    <property type="match status" value="1"/>
</dbReference>
<comment type="caution">
    <text evidence="1">The sequence shown here is derived from an EMBL/GenBank/DDBJ whole genome shotgun (WGS) entry which is preliminary data.</text>
</comment>
<accession>A0A3E0DIK1</accession>
<gene>
    <name evidence="1" type="ORF">C8N25_12164</name>
</gene>
<dbReference type="AlphaFoldDB" id="A0A3E0DIK1"/>
<keyword evidence="2" id="KW-1185">Reference proteome</keyword>